<dbReference type="Gene3D" id="3.90.550.10">
    <property type="entry name" value="Spore Coat Polysaccharide Biosynthesis Protein SpsA, Chain A"/>
    <property type="match status" value="1"/>
</dbReference>
<sequence>MKFLYILVSNDSDIFYEQTLASVHSLKHYNPEAFVTLLVDDKTDKTLFGFRAEIKKFIQEYKVVPFDEKISNKERSRRLKTNMRNLLEGDFLYIDGDTAITDKLELSLDEDADIAAVSDLHARENDSYHVRHKKNNADKKTLGFTLSLKDLFFNGGVIYAKDSPKARAFFDKWHELYLFCASRGIYTDQISLNETNHLLGRPIRELPGTWNCQVREAYNHLYRVKTIYPLLCQAKIVHFFGSGIDGKREPHPLMRKDFFESIKRNEKIDERSRQIICNAKMEFAFAPETLDAKMRFPLFFIYRQFPRMAELLLKEKKTHSLAVIYNPKFKASEFVIQGITLPDVEKIPLHFQNNRLNFALYGLFLHLHIFSLAFFFRYSRKTRKKLKSLCGDVFCWDCCSLQEYPVLNKGLHSARRKKVFFWNPLSRWHSFPHFIQKQVDFLKNQNFNFYTIEAKDAQAYSLELVKNVNRKCDEPENVSIRQDFYFIGKEKKRKETISLLERALQKRGFRTLFYLVKDKCDAIPLDENVRHSQESACIVDIVDENQSAFTLRPFDALFLKRKLLTNSWQIEQADFYHPSNIYIIKNNSLAGVEDFMKEPYREIDPQIIAQYEVNQWLQNFPGVSLISTGR</sequence>
<accession>A0A1M6S6K9</accession>
<dbReference type="AlphaFoldDB" id="A0A1M6S6K9"/>
<evidence type="ECO:0000256" key="1">
    <source>
        <dbReference type="SAM" id="Phobius"/>
    </source>
</evidence>
<dbReference type="InterPro" id="IPR029044">
    <property type="entry name" value="Nucleotide-diphossugar_trans"/>
</dbReference>
<evidence type="ECO:0008006" key="4">
    <source>
        <dbReference type="Google" id="ProtNLM"/>
    </source>
</evidence>
<keyword evidence="1" id="KW-1133">Transmembrane helix</keyword>
<keyword evidence="1" id="KW-0812">Transmembrane</keyword>
<organism evidence="2 3">
    <name type="scientific">Fibrobacter intestinalis</name>
    <dbReference type="NCBI Taxonomy" id="28122"/>
    <lineage>
        <taxon>Bacteria</taxon>
        <taxon>Pseudomonadati</taxon>
        <taxon>Fibrobacterota</taxon>
        <taxon>Fibrobacteria</taxon>
        <taxon>Fibrobacterales</taxon>
        <taxon>Fibrobacteraceae</taxon>
        <taxon>Fibrobacter</taxon>
    </lineage>
</organism>
<keyword evidence="1" id="KW-0472">Membrane</keyword>
<dbReference type="SUPFAM" id="SSF53448">
    <property type="entry name" value="Nucleotide-diphospho-sugar transferases"/>
    <property type="match status" value="1"/>
</dbReference>
<keyword evidence="3" id="KW-1185">Reference proteome</keyword>
<reference evidence="3" key="1">
    <citation type="submission" date="2016-11" db="EMBL/GenBank/DDBJ databases">
        <authorList>
            <person name="Varghese N."/>
            <person name="Submissions S."/>
        </authorList>
    </citation>
    <scope>NUCLEOTIDE SEQUENCE [LARGE SCALE GENOMIC DNA]</scope>
    <source>
        <strain evidence="3">UWOS</strain>
    </source>
</reference>
<gene>
    <name evidence="2" type="ORF">SAMN05720469_10556</name>
</gene>
<dbReference type="RefSeq" id="WP_073302923.1">
    <property type="nucleotide sequence ID" value="NZ_FRAW01000005.1"/>
</dbReference>
<proteinExistence type="predicted"/>
<dbReference type="Proteomes" id="UP000184275">
    <property type="component" value="Unassembled WGS sequence"/>
</dbReference>
<feature type="transmembrane region" description="Helical" evidence="1">
    <location>
        <begin position="358"/>
        <end position="378"/>
    </location>
</feature>
<evidence type="ECO:0000313" key="3">
    <source>
        <dbReference type="Proteomes" id="UP000184275"/>
    </source>
</evidence>
<dbReference type="EMBL" id="FRAW01000005">
    <property type="protein sequence ID" value="SHK40331.1"/>
    <property type="molecule type" value="Genomic_DNA"/>
</dbReference>
<evidence type="ECO:0000313" key="2">
    <source>
        <dbReference type="EMBL" id="SHK40331.1"/>
    </source>
</evidence>
<name>A0A1M6S6K9_9BACT</name>
<protein>
    <recommendedName>
        <fullName evidence="4">Lipopolysaccharide biosynthesis protein, LPS:glycosyltransferase</fullName>
    </recommendedName>
</protein>